<gene>
    <name evidence="1" type="ORF">MNKW57_13330</name>
</gene>
<dbReference type="PANTHER" id="PTHR30037:SF3">
    <property type="entry name" value="BLR0857 PROTEIN"/>
    <property type="match status" value="1"/>
</dbReference>
<dbReference type="EMBL" id="BSYJ01000002">
    <property type="protein sequence ID" value="GMG87012.1"/>
    <property type="molecule type" value="Genomic_DNA"/>
</dbReference>
<reference evidence="1 2" key="1">
    <citation type="submission" date="2023-04" db="EMBL/GenBank/DDBJ databases">
        <title>Marinobulbifer ophiurae gen. nov., sp. Nov., isolate from tissue of brittle star Ophioplocus japonicus.</title>
        <authorList>
            <person name="Kawano K."/>
            <person name="Sawayama S."/>
            <person name="Nakagawa S."/>
        </authorList>
    </citation>
    <scope>NUCLEOTIDE SEQUENCE [LARGE SCALE GENOMIC DNA]</scope>
    <source>
        <strain evidence="1 2">NKW57</strain>
    </source>
</reference>
<protein>
    <submittedName>
        <fullName evidence="1">DNA-3-methyladenine glycosylase I</fullName>
    </submittedName>
</protein>
<dbReference type="PANTHER" id="PTHR30037">
    <property type="entry name" value="DNA-3-METHYLADENINE GLYCOSYLASE 1"/>
    <property type="match status" value="1"/>
</dbReference>
<dbReference type="InterPro" id="IPR005019">
    <property type="entry name" value="Adenine_glyco"/>
</dbReference>
<sequence>MLTFEEIYKSAVAIKGGGKTGKAFVEGHLPEVRSADQLGSLPDAYFLSEISRRIFRAGLKHSMVDGKWLSFETAFWGFDPMRCAMMSDDELDEHMGNADLIRHYGKMKSIRHNAQMVLDKGREAGSFGEWLVSWPEDDAVGLWLSLKRQGAQLGGQSGARFLRQVGYDTFLLTDDVVSALIAQEIVSKRPTAQRDLKQVQLAFNGWREESGRPLAEISRIISFVAW</sequence>
<evidence type="ECO:0000313" key="2">
    <source>
        <dbReference type="Proteomes" id="UP001224392"/>
    </source>
</evidence>
<proteinExistence type="predicted"/>
<dbReference type="InterPro" id="IPR052891">
    <property type="entry name" value="DNA-3mA_glycosylase"/>
</dbReference>
<dbReference type="InterPro" id="IPR011257">
    <property type="entry name" value="DNA_glycosylase"/>
</dbReference>
<dbReference type="Pfam" id="PF03352">
    <property type="entry name" value="Adenine_glyco"/>
    <property type="match status" value="1"/>
</dbReference>
<dbReference type="Gene3D" id="1.10.340.30">
    <property type="entry name" value="Hypothetical protein, domain 2"/>
    <property type="match status" value="1"/>
</dbReference>
<evidence type="ECO:0000313" key="1">
    <source>
        <dbReference type="EMBL" id="GMG87012.1"/>
    </source>
</evidence>
<keyword evidence="2" id="KW-1185">Reference proteome</keyword>
<dbReference type="Proteomes" id="UP001224392">
    <property type="component" value="Unassembled WGS sequence"/>
</dbReference>
<organism evidence="1 2">
    <name type="scientific">Biformimicrobium ophioploci</name>
    <dbReference type="NCBI Taxonomy" id="3036711"/>
    <lineage>
        <taxon>Bacteria</taxon>
        <taxon>Pseudomonadati</taxon>
        <taxon>Pseudomonadota</taxon>
        <taxon>Gammaproteobacteria</taxon>
        <taxon>Cellvibrionales</taxon>
        <taxon>Microbulbiferaceae</taxon>
        <taxon>Biformimicrobium</taxon>
    </lineage>
</organism>
<name>A0ABQ6LYB1_9GAMM</name>
<dbReference type="RefSeq" id="WP_285763627.1">
    <property type="nucleotide sequence ID" value="NZ_BSYJ01000002.1"/>
</dbReference>
<dbReference type="SUPFAM" id="SSF48150">
    <property type="entry name" value="DNA-glycosylase"/>
    <property type="match status" value="1"/>
</dbReference>
<comment type="caution">
    <text evidence="1">The sequence shown here is derived from an EMBL/GenBank/DDBJ whole genome shotgun (WGS) entry which is preliminary data.</text>
</comment>
<accession>A0ABQ6LYB1</accession>